<evidence type="ECO:0000256" key="1">
    <source>
        <dbReference type="SAM" id="Phobius"/>
    </source>
</evidence>
<accession>A0ABQ6Y9C1</accession>
<sequence length="154" mass="16525">MKSTWIRWLVGILFGLVIGRVSFGIVAPFLSPVLGAEPDWLAEDPTAFHYVIIAALVIQLLVAIAIAVWLARITVMKRLIGWGLVALGAVLLMNIVSTLLFSGLNLGALINPGSRAESDASTAFWFWLLAMALPYTVIGAAGLIVGGILLRKTR</sequence>
<feature type="transmembrane region" description="Helical" evidence="1">
    <location>
        <begin position="48"/>
        <end position="70"/>
    </location>
</feature>
<keyword evidence="1" id="KW-0812">Transmembrane</keyword>
<reference evidence="2 3" key="1">
    <citation type="submission" date="2012-09" db="EMBL/GenBank/DDBJ databases">
        <title>Genome Sequence of alkane-degrading Bacterium Alcanivorax sp. 6-D-6.</title>
        <authorList>
            <person name="Lai Q."/>
            <person name="Shao Z."/>
        </authorList>
    </citation>
    <scope>NUCLEOTIDE SEQUENCE [LARGE SCALE GENOMIC DNA]</scope>
    <source>
        <strain evidence="2 3">6-D-6</strain>
    </source>
</reference>
<dbReference type="RefSeq" id="WP_159660504.1">
    <property type="nucleotide sequence ID" value="NZ_AQPF01000010.1"/>
</dbReference>
<feature type="transmembrane region" description="Helical" evidence="1">
    <location>
        <begin position="82"/>
        <end position="104"/>
    </location>
</feature>
<dbReference type="Proteomes" id="UP000771797">
    <property type="component" value="Unassembled WGS sequence"/>
</dbReference>
<feature type="transmembrane region" description="Helical" evidence="1">
    <location>
        <begin position="124"/>
        <end position="150"/>
    </location>
</feature>
<dbReference type="EMBL" id="AQPF01000010">
    <property type="protein sequence ID" value="KAF0806148.1"/>
    <property type="molecule type" value="Genomic_DNA"/>
</dbReference>
<comment type="caution">
    <text evidence="2">The sequence shown here is derived from an EMBL/GenBank/DDBJ whole genome shotgun (WGS) entry which is preliminary data.</text>
</comment>
<name>A0ABQ6Y9C1_9GAMM</name>
<keyword evidence="3" id="KW-1185">Reference proteome</keyword>
<proteinExistence type="predicted"/>
<evidence type="ECO:0000313" key="3">
    <source>
        <dbReference type="Proteomes" id="UP000771797"/>
    </source>
</evidence>
<gene>
    <name evidence="2" type="ORF">A6D6_01728</name>
</gene>
<evidence type="ECO:0000313" key="2">
    <source>
        <dbReference type="EMBL" id="KAF0806148.1"/>
    </source>
</evidence>
<keyword evidence="1" id="KW-1133">Transmembrane helix</keyword>
<protein>
    <submittedName>
        <fullName evidence="2">Uncharacterized protein</fullName>
    </submittedName>
</protein>
<keyword evidence="1" id="KW-0472">Membrane</keyword>
<organism evidence="2 3">
    <name type="scientific">Alcanivorax xiamenensis</name>
    <dbReference type="NCBI Taxonomy" id="1177156"/>
    <lineage>
        <taxon>Bacteria</taxon>
        <taxon>Pseudomonadati</taxon>
        <taxon>Pseudomonadota</taxon>
        <taxon>Gammaproteobacteria</taxon>
        <taxon>Oceanospirillales</taxon>
        <taxon>Alcanivoracaceae</taxon>
        <taxon>Alcanivorax</taxon>
    </lineage>
</organism>